<dbReference type="Proteomes" id="UP001209540">
    <property type="component" value="Unassembled WGS sequence"/>
</dbReference>
<feature type="compositionally biased region" description="Acidic residues" evidence="1">
    <location>
        <begin position="177"/>
        <end position="194"/>
    </location>
</feature>
<gene>
    <name evidence="2" type="ORF">BDA99DRAFT_509841</name>
</gene>
<feature type="compositionally biased region" description="Basic residues" evidence="1">
    <location>
        <begin position="227"/>
        <end position="249"/>
    </location>
</feature>
<reference evidence="2" key="2">
    <citation type="submission" date="2023-02" db="EMBL/GenBank/DDBJ databases">
        <authorList>
            <consortium name="DOE Joint Genome Institute"/>
            <person name="Mondo S.J."/>
            <person name="Chang Y."/>
            <person name="Wang Y."/>
            <person name="Ahrendt S."/>
            <person name="Andreopoulos W."/>
            <person name="Barry K."/>
            <person name="Beard J."/>
            <person name="Benny G.L."/>
            <person name="Blankenship S."/>
            <person name="Bonito G."/>
            <person name="Cuomo C."/>
            <person name="Desiro A."/>
            <person name="Gervers K.A."/>
            <person name="Hundley H."/>
            <person name="Kuo A."/>
            <person name="LaButti K."/>
            <person name="Lang B.F."/>
            <person name="Lipzen A."/>
            <person name="O'Donnell K."/>
            <person name="Pangilinan J."/>
            <person name="Reynolds N."/>
            <person name="Sandor L."/>
            <person name="Smith M.W."/>
            <person name="Tsang A."/>
            <person name="Grigoriev I.V."/>
            <person name="Stajich J.E."/>
            <person name="Spatafora J.W."/>
        </authorList>
    </citation>
    <scope>NUCLEOTIDE SEQUENCE</scope>
    <source>
        <strain evidence="2">RSA 2281</strain>
    </source>
</reference>
<dbReference type="EMBL" id="JAIXMP010000013">
    <property type="protein sequence ID" value="KAI9263290.1"/>
    <property type="molecule type" value="Genomic_DNA"/>
</dbReference>
<evidence type="ECO:0000256" key="1">
    <source>
        <dbReference type="SAM" id="MobiDB-lite"/>
    </source>
</evidence>
<accession>A0AAD5PEA0</accession>
<comment type="caution">
    <text evidence="2">The sequence shown here is derived from an EMBL/GenBank/DDBJ whole genome shotgun (WGS) entry which is preliminary data.</text>
</comment>
<feature type="compositionally biased region" description="Basic residues" evidence="1">
    <location>
        <begin position="209"/>
        <end position="220"/>
    </location>
</feature>
<dbReference type="InterPro" id="IPR008610">
    <property type="entry name" value="Ebp2"/>
</dbReference>
<evidence type="ECO:0000313" key="2">
    <source>
        <dbReference type="EMBL" id="KAI9263290.1"/>
    </source>
</evidence>
<name>A0AAD5PEA0_9FUNG</name>
<proteinExistence type="predicted"/>
<sequence length="249" mass="28532">MEKDHSEEILVEEDKGQWGYRLEDLGDSDIDDEDGDLIAEQHITIYNKAALIRIRDDLNIEDVAPFDCLSITADAPVRIGDVFDDLSREQAFYDQALDAARKVKKQAEEQDAPFLPPSTDNSITLRDARHSRNTQAAKKSLKKIKADKEIEQTEQMMDKGKLLSRKRKDKGGFDGFTLDEDFDMDMDDMDGDDDQPFKKKWKANSPNMKLKRRIVGHGKKQPFSAMKSKKKAPSSRLGKSRRNAQRNRR</sequence>
<evidence type="ECO:0000313" key="3">
    <source>
        <dbReference type="Proteomes" id="UP001209540"/>
    </source>
</evidence>
<dbReference type="Pfam" id="PF05890">
    <property type="entry name" value="Ebp2"/>
    <property type="match status" value="1"/>
</dbReference>
<feature type="region of interest" description="Disordered" evidence="1">
    <location>
        <begin position="107"/>
        <end position="141"/>
    </location>
</feature>
<dbReference type="AlphaFoldDB" id="A0AAD5PEA0"/>
<keyword evidence="3" id="KW-1185">Reference proteome</keyword>
<reference evidence="2" key="1">
    <citation type="journal article" date="2022" name="IScience">
        <title>Evolution of zygomycete secretomes and the origins of terrestrial fungal ecologies.</title>
        <authorList>
            <person name="Chang Y."/>
            <person name="Wang Y."/>
            <person name="Mondo S."/>
            <person name="Ahrendt S."/>
            <person name="Andreopoulos W."/>
            <person name="Barry K."/>
            <person name="Beard J."/>
            <person name="Benny G.L."/>
            <person name="Blankenship S."/>
            <person name="Bonito G."/>
            <person name="Cuomo C."/>
            <person name="Desiro A."/>
            <person name="Gervers K.A."/>
            <person name="Hundley H."/>
            <person name="Kuo A."/>
            <person name="LaButti K."/>
            <person name="Lang B.F."/>
            <person name="Lipzen A."/>
            <person name="O'Donnell K."/>
            <person name="Pangilinan J."/>
            <person name="Reynolds N."/>
            <person name="Sandor L."/>
            <person name="Smith M.E."/>
            <person name="Tsang A."/>
            <person name="Grigoriev I.V."/>
            <person name="Stajich J.E."/>
            <person name="Spatafora J.W."/>
        </authorList>
    </citation>
    <scope>NUCLEOTIDE SEQUENCE</scope>
    <source>
        <strain evidence="2">RSA 2281</strain>
    </source>
</reference>
<feature type="region of interest" description="Disordered" evidence="1">
    <location>
        <begin position="161"/>
        <end position="249"/>
    </location>
</feature>
<protein>
    <submittedName>
        <fullName evidence="2">Uncharacterized protein</fullName>
    </submittedName>
</protein>
<organism evidence="2 3">
    <name type="scientific">Phascolomyces articulosus</name>
    <dbReference type="NCBI Taxonomy" id="60185"/>
    <lineage>
        <taxon>Eukaryota</taxon>
        <taxon>Fungi</taxon>
        <taxon>Fungi incertae sedis</taxon>
        <taxon>Mucoromycota</taxon>
        <taxon>Mucoromycotina</taxon>
        <taxon>Mucoromycetes</taxon>
        <taxon>Mucorales</taxon>
        <taxon>Lichtheimiaceae</taxon>
        <taxon>Phascolomyces</taxon>
    </lineage>
</organism>